<keyword evidence="3" id="KW-1185">Reference proteome</keyword>
<dbReference type="InterPro" id="IPR052998">
    <property type="entry name" value="Hetero-Diels-Alderase-like"/>
</dbReference>
<evidence type="ECO:0000313" key="3">
    <source>
        <dbReference type="Proteomes" id="UP000184330"/>
    </source>
</evidence>
<organism evidence="2 3">
    <name type="scientific">Phialocephala subalpina</name>
    <dbReference type="NCBI Taxonomy" id="576137"/>
    <lineage>
        <taxon>Eukaryota</taxon>
        <taxon>Fungi</taxon>
        <taxon>Dikarya</taxon>
        <taxon>Ascomycota</taxon>
        <taxon>Pezizomycotina</taxon>
        <taxon>Leotiomycetes</taxon>
        <taxon>Helotiales</taxon>
        <taxon>Mollisiaceae</taxon>
        <taxon>Phialocephala</taxon>
        <taxon>Phialocephala fortinii species complex</taxon>
    </lineage>
</organism>
<proteinExistence type="predicted"/>
<feature type="chain" id="PRO_5013245054" description="SMP-30/Gluconolactonase/LRE-like region domain-containing protein" evidence="1">
    <location>
        <begin position="26"/>
        <end position="351"/>
    </location>
</feature>
<dbReference type="InterPro" id="IPR011042">
    <property type="entry name" value="6-blade_b-propeller_TolB-like"/>
</dbReference>
<dbReference type="EMBL" id="FJOG01000007">
    <property type="protein sequence ID" value="CZR56314.1"/>
    <property type="molecule type" value="Genomic_DNA"/>
</dbReference>
<evidence type="ECO:0008006" key="4">
    <source>
        <dbReference type="Google" id="ProtNLM"/>
    </source>
</evidence>
<accession>A0A1L7WU57</accession>
<reference evidence="2 3" key="1">
    <citation type="submission" date="2016-03" db="EMBL/GenBank/DDBJ databases">
        <authorList>
            <person name="Ploux O."/>
        </authorList>
    </citation>
    <scope>NUCLEOTIDE SEQUENCE [LARGE SCALE GENOMIC DNA]</scope>
    <source>
        <strain evidence="2 3">UAMH 11012</strain>
    </source>
</reference>
<dbReference type="Proteomes" id="UP000184330">
    <property type="component" value="Unassembled WGS sequence"/>
</dbReference>
<name>A0A1L7WU57_9HELO</name>
<keyword evidence="1" id="KW-0732">Signal</keyword>
<feature type="signal peptide" evidence="1">
    <location>
        <begin position="1"/>
        <end position="25"/>
    </location>
</feature>
<evidence type="ECO:0000313" key="2">
    <source>
        <dbReference type="EMBL" id="CZR56314.1"/>
    </source>
</evidence>
<dbReference type="SUPFAM" id="SSF63829">
    <property type="entry name" value="Calcium-dependent phosphotriesterase"/>
    <property type="match status" value="1"/>
</dbReference>
<protein>
    <recommendedName>
        <fullName evidence="4">SMP-30/Gluconolactonase/LRE-like region domain-containing protein</fullName>
    </recommendedName>
</protein>
<dbReference type="Gene3D" id="2.120.10.30">
    <property type="entry name" value="TolB, C-terminal domain"/>
    <property type="match status" value="1"/>
</dbReference>
<dbReference type="PANTHER" id="PTHR42060">
    <property type="entry name" value="NHL REPEAT-CONTAINING PROTEIN-RELATED"/>
    <property type="match status" value="1"/>
</dbReference>
<sequence length="351" mass="36920">MCDMFFKYSVLRVAGVVLLLQCSFASSTPAVRPTVSGSVTLTEILQIPNVANAENLAVRHNGEILVTSTKTTSLFQISPSKDKAPIQVAQIPDAIGLLGIAELEQDVFYVVASSNLTGKATALGANSVWKVDMRRFCTPASGAIARPAQVSLVATILDAELPNGMCRMALNDTSNLLIADSAAGTVIRLDVNTAAYEIVIRDPTMANLPTGFIQVAVDGIHVHGSDLFYTSLNQGLFAKIPISLTTGVATGPAEVIVNEIFGDDFVLSKDGKRAWIAMNGQNALVEVDIPGKAARVIANSTFLSQDSSVAFGRTNLDRNSLYISGAGIFDNNSTVSASVVRADLPCGDAGL</sequence>
<dbReference type="OrthoDB" id="9977941at2759"/>
<dbReference type="AlphaFoldDB" id="A0A1L7WU57"/>
<gene>
    <name evidence="2" type="ORF">PAC_06202</name>
</gene>
<evidence type="ECO:0000256" key="1">
    <source>
        <dbReference type="SAM" id="SignalP"/>
    </source>
</evidence>
<dbReference type="PANTHER" id="PTHR42060:SF1">
    <property type="entry name" value="NHL REPEAT-CONTAINING PROTEIN"/>
    <property type="match status" value="1"/>
</dbReference>